<organism evidence="7 8">
    <name type="scientific">Dactylosporangium siamense</name>
    <dbReference type="NCBI Taxonomy" id="685454"/>
    <lineage>
        <taxon>Bacteria</taxon>
        <taxon>Bacillati</taxon>
        <taxon>Actinomycetota</taxon>
        <taxon>Actinomycetes</taxon>
        <taxon>Micromonosporales</taxon>
        <taxon>Micromonosporaceae</taxon>
        <taxon>Dactylosporangium</taxon>
    </lineage>
</organism>
<keyword evidence="3" id="KW-0378">Hydrolase</keyword>
<accession>A0A919PCH3</accession>
<feature type="transmembrane region" description="Helical" evidence="5">
    <location>
        <begin position="6"/>
        <end position="23"/>
    </location>
</feature>
<dbReference type="InterPro" id="IPR004843">
    <property type="entry name" value="Calcineurin-like_PHP"/>
</dbReference>
<name>A0A919PCH3_9ACTN</name>
<dbReference type="FunFam" id="3.60.21.10:FF:000028">
    <property type="entry name" value="Putative metallophosphoesterase"/>
    <property type="match status" value="1"/>
</dbReference>
<dbReference type="GO" id="GO:0016020">
    <property type="term" value="C:membrane"/>
    <property type="evidence" value="ECO:0007669"/>
    <property type="project" value="GOC"/>
</dbReference>
<dbReference type="GO" id="GO:0046872">
    <property type="term" value="F:metal ion binding"/>
    <property type="evidence" value="ECO:0007669"/>
    <property type="project" value="UniProtKB-KW"/>
</dbReference>
<evidence type="ECO:0000313" key="8">
    <source>
        <dbReference type="Proteomes" id="UP000660611"/>
    </source>
</evidence>
<dbReference type="InterPro" id="IPR029052">
    <property type="entry name" value="Metallo-depent_PP-like"/>
</dbReference>
<keyword evidence="5" id="KW-0812">Transmembrane</keyword>
<sequence>MVFAGLVVVGVAVVHWYLWLRLVRDTAVRPRVRRAGAWVVGALGVLFAVTAVGNRALPRRYEPALERVVGWPGYVWLALAGYLVLALAVLELPGWLARRALASRAPATSEATAGKAAATRQAAAGKAAAETGPADPQRRLLVARGVAIVAGLAATGVTTAGMVTALGPPTTRRVRIPLAKLPRGMDGTRIALVSDVHLGALRGRAHTERVVAAVNALDADIVAMVGDLVDGTVGDLASAAEPLRGLRGRRGVYFVTGNHEYFSGHEDWIEQVGALGLRVLRNARVEIDGLDLAGVNDATGGSVGDPPDYDLALAGRDPARPVVLLAHQPVQAHEAAKRGVDLQLSGHTHGGQLWPFHYVTRMSQPVISGLGEVGGMPVYVTNGAGFWGPPVRVGAAPDVTLVELGAH</sequence>
<proteinExistence type="inferred from homology"/>
<comment type="cofactor">
    <cofactor evidence="1">
        <name>a divalent metal cation</name>
        <dbReference type="ChEBI" id="CHEBI:60240"/>
    </cofactor>
</comment>
<comment type="caution">
    <text evidence="7">The sequence shown here is derived from an EMBL/GenBank/DDBJ whole genome shotgun (WGS) entry which is preliminary data.</text>
</comment>
<dbReference type="RefSeq" id="WP_203844120.1">
    <property type="nucleotide sequence ID" value="NZ_BAAAVW010000003.1"/>
</dbReference>
<dbReference type="EMBL" id="BONQ01000008">
    <property type="protein sequence ID" value="GIG42226.1"/>
    <property type="molecule type" value="Genomic_DNA"/>
</dbReference>
<evidence type="ECO:0000256" key="4">
    <source>
        <dbReference type="ARBA" id="ARBA00061089"/>
    </source>
</evidence>
<evidence type="ECO:0000256" key="1">
    <source>
        <dbReference type="ARBA" id="ARBA00001968"/>
    </source>
</evidence>
<dbReference type="InterPro" id="IPR051158">
    <property type="entry name" value="Metallophosphoesterase_sf"/>
</dbReference>
<dbReference type="GO" id="GO:0008758">
    <property type="term" value="F:UDP-2,3-diacylglucosamine hydrolase activity"/>
    <property type="evidence" value="ECO:0007669"/>
    <property type="project" value="TreeGrafter"/>
</dbReference>
<comment type="similarity">
    <text evidence="4">Belongs to the metallophosphoesterase superfamily.</text>
</comment>
<keyword evidence="5" id="KW-0472">Membrane</keyword>
<evidence type="ECO:0000259" key="6">
    <source>
        <dbReference type="Pfam" id="PF00149"/>
    </source>
</evidence>
<keyword evidence="8" id="KW-1185">Reference proteome</keyword>
<dbReference type="Pfam" id="PF00149">
    <property type="entry name" value="Metallophos"/>
    <property type="match status" value="1"/>
</dbReference>
<reference evidence="7" key="1">
    <citation type="submission" date="2021-01" db="EMBL/GenBank/DDBJ databases">
        <title>Whole genome shotgun sequence of Dactylosporangium siamense NBRC 106093.</title>
        <authorList>
            <person name="Komaki H."/>
            <person name="Tamura T."/>
        </authorList>
    </citation>
    <scope>NUCLEOTIDE SEQUENCE</scope>
    <source>
        <strain evidence="7">NBRC 106093</strain>
    </source>
</reference>
<feature type="domain" description="Calcineurin-like phosphoesterase" evidence="6">
    <location>
        <begin position="189"/>
        <end position="350"/>
    </location>
</feature>
<protein>
    <submittedName>
        <fullName evidence="7">Membrane protein</fullName>
    </submittedName>
</protein>
<dbReference type="PANTHER" id="PTHR31302:SF31">
    <property type="entry name" value="PHOSPHODIESTERASE YAEI"/>
    <property type="match status" value="1"/>
</dbReference>
<dbReference type="Proteomes" id="UP000660611">
    <property type="component" value="Unassembled WGS sequence"/>
</dbReference>
<dbReference type="AlphaFoldDB" id="A0A919PCH3"/>
<feature type="transmembrane region" description="Helical" evidence="5">
    <location>
        <begin position="146"/>
        <end position="167"/>
    </location>
</feature>
<keyword evidence="5" id="KW-1133">Transmembrane helix</keyword>
<evidence type="ECO:0000313" key="7">
    <source>
        <dbReference type="EMBL" id="GIG42226.1"/>
    </source>
</evidence>
<evidence type="ECO:0000256" key="5">
    <source>
        <dbReference type="SAM" id="Phobius"/>
    </source>
</evidence>
<feature type="transmembrane region" description="Helical" evidence="5">
    <location>
        <begin position="73"/>
        <end position="96"/>
    </location>
</feature>
<gene>
    <name evidence="7" type="ORF">Dsi01nite_002670</name>
</gene>
<evidence type="ECO:0000256" key="3">
    <source>
        <dbReference type="ARBA" id="ARBA00022801"/>
    </source>
</evidence>
<dbReference type="PANTHER" id="PTHR31302">
    <property type="entry name" value="TRANSMEMBRANE PROTEIN WITH METALLOPHOSPHOESTERASE DOMAIN-RELATED"/>
    <property type="match status" value="1"/>
</dbReference>
<dbReference type="Gene3D" id="3.60.21.10">
    <property type="match status" value="1"/>
</dbReference>
<dbReference type="GO" id="GO:0009245">
    <property type="term" value="P:lipid A biosynthetic process"/>
    <property type="evidence" value="ECO:0007669"/>
    <property type="project" value="TreeGrafter"/>
</dbReference>
<keyword evidence="2" id="KW-0479">Metal-binding</keyword>
<evidence type="ECO:0000256" key="2">
    <source>
        <dbReference type="ARBA" id="ARBA00022723"/>
    </source>
</evidence>
<feature type="transmembrane region" description="Helical" evidence="5">
    <location>
        <begin position="35"/>
        <end position="53"/>
    </location>
</feature>
<dbReference type="CDD" id="cd07385">
    <property type="entry name" value="MPP_YkuE_C"/>
    <property type="match status" value="1"/>
</dbReference>
<dbReference type="SUPFAM" id="SSF56300">
    <property type="entry name" value="Metallo-dependent phosphatases"/>
    <property type="match status" value="1"/>
</dbReference>